<dbReference type="EMBL" id="OU899037">
    <property type="protein sequence ID" value="CAH1737436.1"/>
    <property type="molecule type" value="Genomic_DNA"/>
</dbReference>
<organism evidence="2 3">
    <name type="scientific">Aphis gossypii</name>
    <name type="common">Cotton aphid</name>
    <dbReference type="NCBI Taxonomy" id="80765"/>
    <lineage>
        <taxon>Eukaryota</taxon>
        <taxon>Metazoa</taxon>
        <taxon>Ecdysozoa</taxon>
        <taxon>Arthropoda</taxon>
        <taxon>Hexapoda</taxon>
        <taxon>Insecta</taxon>
        <taxon>Pterygota</taxon>
        <taxon>Neoptera</taxon>
        <taxon>Paraneoptera</taxon>
        <taxon>Hemiptera</taxon>
        <taxon>Sternorrhyncha</taxon>
        <taxon>Aphidomorpha</taxon>
        <taxon>Aphidoidea</taxon>
        <taxon>Aphididae</taxon>
        <taxon>Aphidini</taxon>
        <taxon>Aphis</taxon>
        <taxon>Aphis</taxon>
    </lineage>
</organism>
<dbReference type="AlphaFoldDB" id="A0A9P0JGD2"/>
<keyword evidence="3" id="KW-1185">Reference proteome</keyword>
<accession>A0A9P0JGD2</accession>
<dbReference type="Proteomes" id="UP001154329">
    <property type="component" value="Chromosome 4"/>
</dbReference>
<reference evidence="2" key="1">
    <citation type="submission" date="2022-02" db="EMBL/GenBank/DDBJ databases">
        <authorList>
            <person name="King R."/>
        </authorList>
    </citation>
    <scope>NUCLEOTIDE SEQUENCE</scope>
</reference>
<sequence length="131" mass="14415">MLLLSSASGIPSPSSTCRASRPHRHGQQVAAPRAATCRAGRSAHRTQTQLVGPVPAYLRHIFAAFLVFARNDMTRAQTKRERGRKDKRIKCSEGIYNTLIYDTAAVVKRPSLLCLGVLDRGGTVADKREDR</sequence>
<feature type="region of interest" description="Disordered" evidence="1">
    <location>
        <begin position="1"/>
        <end position="31"/>
    </location>
</feature>
<protein>
    <submittedName>
        <fullName evidence="2">Uncharacterized protein</fullName>
    </submittedName>
</protein>
<name>A0A9P0JGD2_APHGO</name>
<evidence type="ECO:0000256" key="1">
    <source>
        <dbReference type="SAM" id="MobiDB-lite"/>
    </source>
</evidence>
<evidence type="ECO:0000313" key="2">
    <source>
        <dbReference type="EMBL" id="CAH1737436.1"/>
    </source>
</evidence>
<feature type="compositionally biased region" description="Low complexity" evidence="1">
    <location>
        <begin position="1"/>
        <end position="15"/>
    </location>
</feature>
<evidence type="ECO:0000313" key="3">
    <source>
        <dbReference type="Proteomes" id="UP001154329"/>
    </source>
</evidence>
<gene>
    <name evidence="2" type="ORF">APHIGO_LOCUS10970</name>
</gene>
<reference evidence="2" key="2">
    <citation type="submission" date="2022-10" db="EMBL/GenBank/DDBJ databases">
        <authorList>
            <consortium name="ENA_rothamsted_submissions"/>
            <consortium name="culmorum"/>
            <person name="King R."/>
        </authorList>
    </citation>
    <scope>NUCLEOTIDE SEQUENCE</scope>
</reference>
<proteinExistence type="predicted"/>